<sequence>MDASKRGYETGLIALLCAAVGIVNIDMFGINYLMPAIRPALQLTNVQVGALISSFWVTYAVSCYLTGQWMDRIGRRKRMLVLLLVLIGGGSVLAGFTRSFVALLAVRMLMGLLEGPLLPLVQSLVAIESAPERKGLNMGIVQTFGASLLGWLAAPIVLAWLAAHHGWRTGFFLVIGPALLCAAAGALFLREPPAADVPAQDHGPGGVRDLLGIRNIWLCGLLSALAMAYLAVGAAFLPLYAVQIRHMDATAMGLLMSVLGLSSLVLGIVIPALSDRFGRKPVAILANLVGMLCPAAMIGFDGGTPLLAALMFVGWASAGASTLYFATIPAESAPMRLISTAIGLNIGAATLLGGVVAPTAAGWLADRHGVGAALALVAGCAGAMALLTFALKETGTARHIGGPRLAAS</sequence>
<keyword evidence="2" id="KW-1003">Cell membrane</keyword>
<dbReference type="AlphaFoldDB" id="A0A1T5EM28"/>
<dbReference type="PANTHER" id="PTHR43124">
    <property type="entry name" value="PURINE EFFLUX PUMP PBUE"/>
    <property type="match status" value="1"/>
</dbReference>
<feature type="transmembrane region" description="Helical" evidence="6">
    <location>
        <begin position="249"/>
        <end position="270"/>
    </location>
</feature>
<dbReference type="InterPro" id="IPR011701">
    <property type="entry name" value="MFS"/>
</dbReference>
<feature type="transmembrane region" description="Helical" evidence="6">
    <location>
        <begin position="12"/>
        <end position="34"/>
    </location>
</feature>
<comment type="subcellular location">
    <subcellularLocation>
        <location evidence="1">Cell membrane</location>
        <topology evidence="1">Multi-pass membrane protein</topology>
    </subcellularLocation>
</comment>
<feature type="transmembrane region" description="Helical" evidence="6">
    <location>
        <begin position="282"/>
        <end position="300"/>
    </location>
</feature>
<protein>
    <submittedName>
        <fullName evidence="8">Sugar phosphate permease</fullName>
    </submittedName>
</protein>
<dbReference type="InterPro" id="IPR050189">
    <property type="entry name" value="MFS_Efflux_Transporters"/>
</dbReference>
<dbReference type="InterPro" id="IPR036259">
    <property type="entry name" value="MFS_trans_sf"/>
</dbReference>
<dbReference type="Gene3D" id="1.20.1250.20">
    <property type="entry name" value="MFS general substrate transporter like domains"/>
    <property type="match status" value="2"/>
</dbReference>
<feature type="transmembrane region" description="Helical" evidence="6">
    <location>
        <begin position="139"/>
        <end position="163"/>
    </location>
</feature>
<keyword evidence="9" id="KW-1185">Reference proteome</keyword>
<dbReference type="STRING" id="439228.SAMN06295920_10783"/>
<gene>
    <name evidence="8" type="ORF">SAMN06295920_10783</name>
</gene>
<feature type="transmembrane region" description="Helical" evidence="6">
    <location>
        <begin position="46"/>
        <end position="67"/>
    </location>
</feature>
<feature type="transmembrane region" description="Helical" evidence="6">
    <location>
        <begin position="102"/>
        <end position="127"/>
    </location>
</feature>
<feature type="transmembrane region" description="Helical" evidence="6">
    <location>
        <begin position="169"/>
        <end position="189"/>
    </location>
</feature>
<feature type="transmembrane region" description="Helical" evidence="6">
    <location>
        <begin position="337"/>
        <end position="364"/>
    </location>
</feature>
<organism evidence="8 9">
    <name type="scientific">Rhizorhabdus histidinilytica</name>
    <dbReference type="NCBI Taxonomy" id="439228"/>
    <lineage>
        <taxon>Bacteria</taxon>
        <taxon>Pseudomonadati</taxon>
        <taxon>Pseudomonadota</taxon>
        <taxon>Alphaproteobacteria</taxon>
        <taxon>Sphingomonadales</taxon>
        <taxon>Sphingomonadaceae</taxon>
        <taxon>Rhizorhabdus</taxon>
    </lineage>
</organism>
<dbReference type="Proteomes" id="UP000189818">
    <property type="component" value="Unassembled WGS sequence"/>
</dbReference>
<reference evidence="9" key="1">
    <citation type="submission" date="2017-02" db="EMBL/GenBank/DDBJ databases">
        <authorList>
            <person name="Varghese N."/>
            <person name="Submissions S."/>
        </authorList>
    </citation>
    <scope>NUCLEOTIDE SEQUENCE [LARGE SCALE GENOMIC DNA]</scope>
    <source>
        <strain evidence="9">UM2</strain>
    </source>
</reference>
<proteinExistence type="predicted"/>
<keyword evidence="4 6" id="KW-1133">Transmembrane helix</keyword>
<feature type="transmembrane region" description="Helical" evidence="6">
    <location>
        <begin position="79"/>
        <end position="96"/>
    </location>
</feature>
<evidence type="ECO:0000256" key="2">
    <source>
        <dbReference type="ARBA" id="ARBA00022475"/>
    </source>
</evidence>
<feature type="transmembrane region" description="Helical" evidence="6">
    <location>
        <begin position="306"/>
        <end position="325"/>
    </location>
</feature>
<feature type="domain" description="Major facilitator superfamily (MFS) profile" evidence="7">
    <location>
        <begin position="12"/>
        <end position="396"/>
    </location>
</feature>
<evidence type="ECO:0000256" key="4">
    <source>
        <dbReference type="ARBA" id="ARBA00022989"/>
    </source>
</evidence>
<dbReference type="Pfam" id="PF07690">
    <property type="entry name" value="MFS_1"/>
    <property type="match status" value="1"/>
</dbReference>
<feature type="transmembrane region" description="Helical" evidence="6">
    <location>
        <begin position="370"/>
        <end position="391"/>
    </location>
</feature>
<dbReference type="RefSeq" id="WP_079649182.1">
    <property type="nucleotide sequence ID" value="NZ_FUYM01000007.1"/>
</dbReference>
<evidence type="ECO:0000256" key="3">
    <source>
        <dbReference type="ARBA" id="ARBA00022692"/>
    </source>
</evidence>
<evidence type="ECO:0000256" key="1">
    <source>
        <dbReference type="ARBA" id="ARBA00004651"/>
    </source>
</evidence>
<dbReference type="EMBL" id="FUYM01000007">
    <property type="protein sequence ID" value="SKB85112.1"/>
    <property type="molecule type" value="Genomic_DNA"/>
</dbReference>
<dbReference type="SUPFAM" id="SSF103473">
    <property type="entry name" value="MFS general substrate transporter"/>
    <property type="match status" value="1"/>
</dbReference>
<evidence type="ECO:0000313" key="8">
    <source>
        <dbReference type="EMBL" id="SKB85112.1"/>
    </source>
</evidence>
<dbReference type="GO" id="GO:0005886">
    <property type="term" value="C:plasma membrane"/>
    <property type="evidence" value="ECO:0007669"/>
    <property type="project" value="UniProtKB-SubCell"/>
</dbReference>
<evidence type="ECO:0000313" key="9">
    <source>
        <dbReference type="Proteomes" id="UP000189818"/>
    </source>
</evidence>
<evidence type="ECO:0000256" key="5">
    <source>
        <dbReference type="ARBA" id="ARBA00023136"/>
    </source>
</evidence>
<name>A0A1T5EM28_9SPHN</name>
<dbReference type="InterPro" id="IPR020846">
    <property type="entry name" value="MFS_dom"/>
</dbReference>
<dbReference type="OrthoDB" id="9784658at2"/>
<dbReference type="PANTHER" id="PTHR43124:SF3">
    <property type="entry name" value="CHLORAMPHENICOL EFFLUX PUMP RV0191"/>
    <property type="match status" value="1"/>
</dbReference>
<keyword evidence="5 6" id="KW-0472">Membrane</keyword>
<evidence type="ECO:0000256" key="6">
    <source>
        <dbReference type="SAM" id="Phobius"/>
    </source>
</evidence>
<keyword evidence="3 6" id="KW-0812">Transmembrane</keyword>
<evidence type="ECO:0000259" key="7">
    <source>
        <dbReference type="PROSITE" id="PS50850"/>
    </source>
</evidence>
<dbReference type="GO" id="GO:0022857">
    <property type="term" value="F:transmembrane transporter activity"/>
    <property type="evidence" value="ECO:0007669"/>
    <property type="project" value="InterPro"/>
</dbReference>
<feature type="transmembrane region" description="Helical" evidence="6">
    <location>
        <begin position="216"/>
        <end position="237"/>
    </location>
</feature>
<accession>A0A1T5EM28</accession>
<dbReference type="PROSITE" id="PS50850">
    <property type="entry name" value="MFS"/>
    <property type="match status" value="1"/>
</dbReference>